<feature type="domain" description="PAZ" evidence="4">
    <location>
        <begin position="455"/>
        <end position="563"/>
    </location>
</feature>
<dbReference type="Pfam" id="PF02170">
    <property type="entry name" value="PAZ"/>
    <property type="match status" value="1"/>
</dbReference>
<reference evidence="6" key="1">
    <citation type="submission" date="2014-04" db="EMBL/GenBank/DDBJ databases">
        <title>The genes involved in the male and female cone development in Pinus tabuliformis.</title>
        <authorList>
            <person name="Niu S."/>
            <person name="Li W."/>
            <person name="Chen X."/>
        </authorList>
    </citation>
    <scope>NUCLEOTIDE SEQUENCE</scope>
</reference>
<dbReference type="CDD" id="cd02846">
    <property type="entry name" value="PAZ_argonaute_like"/>
    <property type="match status" value="1"/>
</dbReference>
<evidence type="ECO:0000259" key="4">
    <source>
        <dbReference type="PROSITE" id="PS50821"/>
    </source>
</evidence>
<dbReference type="SMART" id="SM00950">
    <property type="entry name" value="Piwi"/>
    <property type="match status" value="1"/>
</dbReference>
<dbReference type="GO" id="GO:0031047">
    <property type="term" value="P:regulatory ncRNA-mediated gene silencing"/>
    <property type="evidence" value="ECO:0007669"/>
    <property type="project" value="UniProtKB-KW"/>
</dbReference>
<dbReference type="PROSITE" id="PS50821">
    <property type="entry name" value="PAZ"/>
    <property type="match status" value="1"/>
</dbReference>
<dbReference type="InterPro" id="IPR014811">
    <property type="entry name" value="ArgoL1"/>
</dbReference>
<dbReference type="FunFam" id="2.170.260.10:FF:000008">
    <property type="entry name" value="Protein argonaute 7"/>
    <property type="match status" value="1"/>
</dbReference>
<evidence type="ECO:0000256" key="3">
    <source>
        <dbReference type="SAM" id="MobiDB-lite"/>
    </source>
</evidence>
<proteinExistence type="evidence at transcript level"/>
<feature type="compositionally biased region" description="Low complexity" evidence="3">
    <location>
        <begin position="1080"/>
        <end position="1103"/>
    </location>
</feature>
<dbReference type="InterPro" id="IPR003100">
    <property type="entry name" value="PAZ_dom"/>
</dbReference>
<dbReference type="SMR" id="A0A0K0M6W3"/>
<protein>
    <submittedName>
        <fullName evidence="6">AGO7</fullName>
    </submittedName>
</protein>
<feature type="domain" description="Piwi" evidence="5">
    <location>
        <begin position="742"/>
        <end position="1075"/>
    </location>
</feature>
<dbReference type="SUPFAM" id="SSF101690">
    <property type="entry name" value="PAZ domain"/>
    <property type="match status" value="1"/>
</dbReference>
<dbReference type="CDD" id="cd04657">
    <property type="entry name" value="Piwi_ago-like"/>
    <property type="match status" value="1"/>
</dbReference>
<dbReference type="FunFam" id="3.40.50.2300:FF:000110">
    <property type="entry name" value="Argonaute 10"/>
    <property type="match status" value="1"/>
</dbReference>
<evidence type="ECO:0000259" key="5">
    <source>
        <dbReference type="PROSITE" id="PS50822"/>
    </source>
</evidence>
<dbReference type="InterPro" id="IPR012337">
    <property type="entry name" value="RNaseH-like_sf"/>
</dbReference>
<dbReference type="GO" id="GO:0003723">
    <property type="term" value="F:RNA binding"/>
    <property type="evidence" value="ECO:0007669"/>
    <property type="project" value="InterPro"/>
</dbReference>
<dbReference type="InterPro" id="IPR036397">
    <property type="entry name" value="RNaseH_sf"/>
</dbReference>
<feature type="region of interest" description="Disordered" evidence="3">
    <location>
        <begin position="947"/>
        <end position="990"/>
    </location>
</feature>
<feature type="region of interest" description="Disordered" evidence="3">
    <location>
        <begin position="1080"/>
        <end position="1110"/>
    </location>
</feature>
<sequence length="1127" mass="126391">MASNTSKPNRGGGRPNSNSRHSSQSHSRLWRERSPAAPFQGDHQSSAICEDSRTDFTTHNNVNSSRGFILSQPHYVQPHYGQPHDVYYCTSYATVPLQSTPPPAAGHYMINNNYHNSLVPCIQTSIPAPRIQRPFNQPQSSGIWRSKSQGKVVNSEEHAVKCPVQAPECLVSLMENMQLVPGTDTSSLTDFMVIPALPKLLPSEEVDKDLARNPVPLVAVRRPDSGGKEGALIQLLANHFLVQFEPSQQIFHYDVEISPQPSKEVARRLKRKLVEENSVLLSNALPAFDGRKSLYSAAEFRKEKMEFIVSLPIKSAKSILALNAGAHQLPGSDCQGGASSRDEKLFKVSLKIASKLDGKDLEEFLKNKKDHVALPQDFIQALDVVLRENPTEKCFPVSRSLYSSSMGSEVIGGGAVGLRGFFQSLRATQQGLALNVDFSVTAFHESIGIIPYLQKRCEFLHDLQFRKSRVLSAEEKKEVEKTLKNIKVFVCHRATDQRYRVQSLTDEVTDALTFKDRDGKDIKVIDYFKEHYSHNIEYINLPCLQLGRSKPCYLPMELCVVCEGQKFLGKLSDDQTAKILRMGCQKPRERRAMIKGVLGGSVGPRSGNYDREFKIYISQEMTKLNGRILQPPKLKLGNGGQVKDLTPCRQDRQWNFLDSHVVEGRSIARWALISFGGNAEQRSNVGKFIVGLAQRCSQLGISLSRSTIVHPRFEQMHILENANLLEAKLRKIYDNASRNLDLLVCVMERKHRGYADLKRICETSIGVVTQCCLYSHFYSLSSQYLANLALKINAKVGGSTVALYNPLPRQLPRLFSEPAIFFGADVTHPHPMDDKSPSIAAVVASMNWPAANKYVARMRTQAHRKEIIDGLREMVGELLEDYRDEIKQLPKRILFFRDGVSEGQFYKVLEEELRALKAACKRFENYNPTITFAVVQKRHHTRLFHSDGQATEPVNSYAGGRVHHSVSRNAPPAGKRSSSSSDAQDNIPPGTVVDTLITHPREFDFYLCSHSGIKGTSRPTHYHVLWDENNFLSDELQQLINNLCYTFVRCTKPVSLVPPAYYAHLAAYRARLYLDKSGSISETSSSRSTSTSEASSNRSGRSRLCPSVEPPPLPKLNENVKKLMFYC</sequence>
<dbReference type="Pfam" id="PF16486">
    <property type="entry name" value="ArgoN"/>
    <property type="match status" value="1"/>
</dbReference>
<dbReference type="SMART" id="SM01163">
    <property type="entry name" value="DUF1785"/>
    <property type="match status" value="1"/>
</dbReference>
<comment type="similarity">
    <text evidence="1">Belongs to the argonaute family. Ago subfamily.</text>
</comment>
<dbReference type="InterPro" id="IPR003165">
    <property type="entry name" value="Piwi"/>
</dbReference>
<keyword evidence="2" id="KW-0943">RNA-mediated gene silencing</keyword>
<dbReference type="Pfam" id="PF02171">
    <property type="entry name" value="Piwi"/>
    <property type="match status" value="1"/>
</dbReference>
<feature type="region of interest" description="Disordered" evidence="3">
    <location>
        <begin position="1"/>
        <end position="46"/>
    </location>
</feature>
<dbReference type="EMBL" id="KJ710988">
    <property type="protein sequence ID" value="AJP06233.1"/>
    <property type="molecule type" value="mRNA"/>
</dbReference>
<evidence type="ECO:0000256" key="2">
    <source>
        <dbReference type="ARBA" id="ARBA00023158"/>
    </source>
</evidence>
<dbReference type="Pfam" id="PF08699">
    <property type="entry name" value="ArgoL1"/>
    <property type="match status" value="1"/>
</dbReference>
<dbReference type="InterPro" id="IPR036085">
    <property type="entry name" value="PAZ_dom_sf"/>
</dbReference>
<dbReference type="InterPro" id="IPR045246">
    <property type="entry name" value="Piwi_ago-like"/>
</dbReference>
<dbReference type="PROSITE" id="PS50822">
    <property type="entry name" value="PIWI"/>
    <property type="match status" value="1"/>
</dbReference>
<dbReference type="SUPFAM" id="SSF53098">
    <property type="entry name" value="Ribonuclease H-like"/>
    <property type="match status" value="1"/>
</dbReference>
<dbReference type="Gene3D" id="3.30.420.10">
    <property type="entry name" value="Ribonuclease H-like superfamily/Ribonuclease H"/>
    <property type="match status" value="1"/>
</dbReference>
<dbReference type="PANTHER" id="PTHR22891">
    <property type="entry name" value="EUKARYOTIC TRANSLATION INITIATION FACTOR 2C"/>
    <property type="match status" value="1"/>
</dbReference>
<dbReference type="Gene3D" id="2.170.260.10">
    <property type="entry name" value="paz domain"/>
    <property type="match status" value="1"/>
</dbReference>
<evidence type="ECO:0000313" key="6">
    <source>
        <dbReference type="EMBL" id="AJP06233.1"/>
    </source>
</evidence>
<name>A0A0K0M6W3_PINTB</name>
<dbReference type="InterPro" id="IPR032474">
    <property type="entry name" value="Argonaute_N"/>
</dbReference>
<dbReference type="Gene3D" id="3.40.50.2300">
    <property type="match status" value="1"/>
</dbReference>
<dbReference type="SMART" id="SM00949">
    <property type="entry name" value="PAZ"/>
    <property type="match status" value="1"/>
</dbReference>
<evidence type="ECO:0000256" key="1">
    <source>
        <dbReference type="ARBA" id="ARBA00008201"/>
    </source>
</evidence>
<feature type="compositionally biased region" description="Low complexity" evidence="3">
    <location>
        <begin position="16"/>
        <end position="27"/>
    </location>
</feature>
<accession>A0A0K0M6W3</accession>
<dbReference type="AlphaFoldDB" id="A0A0K0M6W3"/>
<organism evidence="6">
    <name type="scientific">Pinus tabuliformis</name>
    <name type="common">Chinese red pine</name>
    <name type="synonym">Pinus leucosperma</name>
    <dbReference type="NCBI Taxonomy" id="88731"/>
    <lineage>
        <taxon>Eukaryota</taxon>
        <taxon>Viridiplantae</taxon>
        <taxon>Streptophyta</taxon>
        <taxon>Embryophyta</taxon>
        <taxon>Tracheophyta</taxon>
        <taxon>Spermatophyta</taxon>
        <taxon>Pinopsida</taxon>
        <taxon>Pinidae</taxon>
        <taxon>Conifers I</taxon>
        <taxon>Pinales</taxon>
        <taxon>Pinaceae</taxon>
        <taxon>Pinus</taxon>
        <taxon>Pinus subgen. Pinus</taxon>
    </lineage>
</organism>